<keyword evidence="2" id="KW-1185">Reference proteome</keyword>
<dbReference type="EnsemblPlants" id="TuG1812G0300002027.01.T06">
    <property type="protein sequence ID" value="TuG1812G0300002027.01.T06.cds454440"/>
    <property type="gene ID" value="TuG1812G0300002027.01"/>
</dbReference>
<reference evidence="1" key="2">
    <citation type="submission" date="2018-03" db="EMBL/GenBank/DDBJ databases">
        <title>The Triticum urartu genome reveals the dynamic nature of wheat genome evolution.</title>
        <authorList>
            <person name="Ling H."/>
            <person name="Ma B."/>
            <person name="Shi X."/>
            <person name="Liu H."/>
            <person name="Dong L."/>
            <person name="Sun H."/>
            <person name="Cao Y."/>
            <person name="Gao Q."/>
            <person name="Zheng S."/>
            <person name="Li Y."/>
            <person name="Yu Y."/>
            <person name="Du H."/>
            <person name="Qi M."/>
            <person name="Li Y."/>
            <person name="Yu H."/>
            <person name="Cui Y."/>
            <person name="Wang N."/>
            <person name="Chen C."/>
            <person name="Wu H."/>
            <person name="Zhao Y."/>
            <person name="Zhang J."/>
            <person name="Li Y."/>
            <person name="Zhou W."/>
            <person name="Zhang B."/>
            <person name="Hu W."/>
            <person name="Eijk M."/>
            <person name="Tang J."/>
            <person name="Witsenboer H."/>
            <person name="Zhao S."/>
            <person name="Li Z."/>
            <person name="Zhang A."/>
            <person name="Wang D."/>
            <person name="Liang C."/>
        </authorList>
    </citation>
    <scope>NUCLEOTIDE SEQUENCE [LARGE SCALE GENOMIC DNA]</scope>
    <source>
        <strain evidence="1">cv. G1812</strain>
    </source>
</reference>
<dbReference type="Gramene" id="TuG1812G0300002027.01.T06">
    <property type="protein sequence ID" value="TuG1812G0300002027.01.T06.cds454440"/>
    <property type="gene ID" value="TuG1812G0300002027.01"/>
</dbReference>
<dbReference type="Gramene" id="TuG1812G0300002027.01.T02">
    <property type="protein sequence ID" value="TuG1812G0300002027.01.T02.cds454440"/>
    <property type="gene ID" value="TuG1812G0300002027.01"/>
</dbReference>
<dbReference type="AlphaFoldDB" id="A0A8R7TTQ6"/>
<dbReference type="Gramene" id="TuG1812G0300002027.01.T01">
    <property type="protein sequence ID" value="TuG1812G0300002027.01.T01.cds454444"/>
    <property type="gene ID" value="TuG1812G0300002027.01"/>
</dbReference>
<protein>
    <submittedName>
        <fullName evidence="1">Uncharacterized protein</fullName>
    </submittedName>
</protein>
<dbReference type="Proteomes" id="UP000015106">
    <property type="component" value="Chromosome 3"/>
</dbReference>
<sequence length="78" mass="8021">MAICAFLRHAAPPPVDVGRPGLASPTICYIGVGPCEPAAPTPPSLCNPRCHPTIPVPPMTTSPLTACRALPPNRITAV</sequence>
<dbReference type="EnsemblPlants" id="TuG1812G0300002027.01.T07">
    <property type="protein sequence ID" value="TuG1812G0300002027.01.T07.cds454444"/>
    <property type="gene ID" value="TuG1812G0300002027.01"/>
</dbReference>
<reference evidence="1" key="3">
    <citation type="submission" date="2022-06" db="UniProtKB">
        <authorList>
            <consortium name="EnsemblPlants"/>
        </authorList>
    </citation>
    <scope>IDENTIFICATION</scope>
</reference>
<dbReference type="EnsemblPlants" id="TuG1812G0300002027.01.T04">
    <property type="protein sequence ID" value="TuG1812G0300002027.01.T04.cds454444"/>
    <property type="gene ID" value="TuG1812G0300002027.01"/>
</dbReference>
<name>A0A8R7TTQ6_TRIUA</name>
<dbReference type="Gramene" id="TuG1812G0300002027.01.T07">
    <property type="protein sequence ID" value="TuG1812G0300002027.01.T07.cds454444"/>
    <property type="gene ID" value="TuG1812G0300002027.01"/>
</dbReference>
<evidence type="ECO:0000313" key="1">
    <source>
        <dbReference type="EnsemblPlants" id="TuG1812G0300002027.01.T04.cds454444"/>
    </source>
</evidence>
<dbReference type="EnsemblPlants" id="TuG1812G0300002027.01.T03">
    <property type="protein sequence ID" value="TuG1812G0300002027.01.T03.cds454440"/>
    <property type="gene ID" value="TuG1812G0300002027.01"/>
</dbReference>
<proteinExistence type="predicted"/>
<accession>A0A8R7TTQ6</accession>
<evidence type="ECO:0000313" key="2">
    <source>
        <dbReference type="Proteomes" id="UP000015106"/>
    </source>
</evidence>
<organism evidence="1 2">
    <name type="scientific">Triticum urartu</name>
    <name type="common">Red wild einkorn</name>
    <name type="synonym">Crithodium urartu</name>
    <dbReference type="NCBI Taxonomy" id="4572"/>
    <lineage>
        <taxon>Eukaryota</taxon>
        <taxon>Viridiplantae</taxon>
        <taxon>Streptophyta</taxon>
        <taxon>Embryophyta</taxon>
        <taxon>Tracheophyta</taxon>
        <taxon>Spermatophyta</taxon>
        <taxon>Magnoliopsida</taxon>
        <taxon>Liliopsida</taxon>
        <taxon>Poales</taxon>
        <taxon>Poaceae</taxon>
        <taxon>BOP clade</taxon>
        <taxon>Pooideae</taxon>
        <taxon>Triticodae</taxon>
        <taxon>Triticeae</taxon>
        <taxon>Triticinae</taxon>
        <taxon>Triticum</taxon>
    </lineage>
</organism>
<dbReference type="Gramene" id="TuG1812G0300002027.01.T04">
    <property type="protein sequence ID" value="TuG1812G0300002027.01.T04.cds454444"/>
    <property type="gene ID" value="TuG1812G0300002027.01"/>
</dbReference>
<dbReference type="EnsemblPlants" id="TuG1812G0300002027.01.T01">
    <property type="protein sequence ID" value="TuG1812G0300002027.01.T01.cds454444"/>
    <property type="gene ID" value="TuG1812G0300002027.01"/>
</dbReference>
<dbReference type="EnsemblPlants" id="TuG1812G0300002027.01.T02">
    <property type="protein sequence ID" value="TuG1812G0300002027.01.T02.cds454440"/>
    <property type="gene ID" value="TuG1812G0300002027.01"/>
</dbReference>
<dbReference type="EnsemblPlants" id="TuG1812G0300002027.01.T05">
    <property type="protein sequence ID" value="TuG1812G0300002027.01.T05.cds454455"/>
    <property type="gene ID" value="TuG1812G0300002027.01"/>
</dbReference>
<reference evidence="2" key="1">
    <citation type="journal article" date="2013" name="Nature">
        <title>Draft genome of the wheat A-genome progenitor Triticum urartu.</title>
        <authorList>
            <person name="Ling H.Q."/>
            <person name="Zhao S."/>
            <person name="Liu D."/>
            <person name="Wang J."/>
            <person name="Sun H."/>
            <person name="Zhang C."/>
            <person name="Fan H."/>
            <person name="Li D."/>
            <person name="Dong L."/>
            <person name="Tao Y."/>
            <person name="Gao C."/>
            <person name="Wu H."/>
            <person name="Li Y."/>
            <person name="Cui Y."/>
            <person name="Guo X."/>
            <person name="Zheng S."/>
            <person name="Wang B."/>
            <person name="Yu K."/>
            <person name="Liang Q."/>
            <person name="Yang W."/>
            <person name="Lou X."/>
            <person name="Chen J."/>
            <person name="Feng M."/>
            <person name="Jian J."/>
            <person name="Zhang X."/>
            <person name="Luo G."/>
            <person name="Jiang Y."/>
            <person name="Liu J."/>
            <person name="Wang Z."/>
            <person name="Sha Y."/>
            <person name="Zhang B."/>
            <person name="Wu H."/>
            <person name="Tang D."/>
            <person name="Shen Q."/>
            <person name="Xue P."/>
            <person name="Zou S."/>
            <person name="Wang X."/>
            <person name="Liu X."/>
            <person name="Wang F."/>
            <person name="Yang Y."/>
            <person name="An X."/>
            <person name="Dong Z."/>
            <person name="Zhang K."/>
            <person name="Zhang X."/>
            <person name="Luo M.C."/>
            <person name="Dvorak J."/>
            <person name="Tong Y."/>
            <person name="Wang J."/>
            <person name="Yang H."/>
            <person name="Li Z."/>
            <person name="Wang D."/>
            <person name="Zhang A."/>
            <person name="Wang J."/>
        </authorList>
    </citation>
    <scope>NUCLEOTIDE SEQUENCE</scope>
    <source>
        <strain evidence="2">cv. G1812</strain>
    </source>
</reference>
<dbReference type="Gramene" id="TuG1812G0300002027.01.T03">
    <property type="protein sequence ID" value="TuG1812G0300002027.01.T03.cds454440"/>
    <property type="gene ID" value="TuG1812G0300002027.01"/>
</dbReference>
<dbReference type="Gramene" id="TuG1812G0300002027.01.T05">
    <property type="protein sequence ID" value="TuG1812G0300002027.01.T05.cds454455"/>
    <property type="gene ID" value="TuG1812G0300002027.01"/>
</dbReference>